<dbReference type="EC" id="2.3.1.51" evidence="8"/>
<accession>A0A3B0W3E5</accession>
<keyword evidence="6" id="KW-0812">Transmembrane</keyword>
<feature type="transmembrane region" description="Helical" evidence="6">
    <location>
        <begin position="7"/>
        <end position="28"/>
    </location>
</feature>
<evidence type="ECO:0000256" key="6">
    <source>
        <dbReference type="SAM" id="Phobius"/>
    </source>
</evidence>
<gene>
    <name evidence="8" type="ORF">MNBD_GAMMA02-932</name>
</gene>
<keyword evidence="5 8" id="KW-0012">Acyltransferase</keyword>
<evidence type="ECO:0000256" key="5">
    <source>
        <dbReference type="ARBA" id="ARBA00023315"/>
    </source>
</evidence>
<dbReference type="PANTHER" id="PTHR10434">
    <property type="entry name" value="1-ACYL-SN-GLYCEROL-3-PHOSPHATE ACYLTRANSFERASE"/>
    <property type="match status" value="1"/>
</dbReference>
<evidence type="ECO:0000256" key="2">
    <source>
        <dbReference type="ARBA" id="ARBA00022516"/>
    </source>
</evidence>
<sequence>MRFLLRIIAFLLAVVFVLSFVTLCVLLAKLFRNHKTSEFILIYWSRLVCFICGLKVYVHGEKPKFPVLLVVNHVSWLDIPIIHSFMLAGFVAKSEIKYWPILGWVTLIADTMFLKRGSVESRKSVLNQIKHKLTHGRSVAIFPEGTVTDGSYLRTFHRQLIHAAVETKTPVLPISIKFLKADGSRNDQVGFLNNELFITHVWRILGLPNSRVEIHCGPLVTDFDQGTRAVTLKARSCIEQELLKNDYMSATNKT</sequence>
<dbReference type="Pfam" id="PF01553">
    <property type="entry name" value="Acyltransferase"/>
    <property type="match status" value="1"/>
</dbReference>
<evidence type="ECO:0000313" key="8">
    <source>
        <dbReference type="EMBL" id="VAW45792.1"/>
    </source>
</evidence>
<proteinExistence type="predicted"/>
<evidence type="ECO:0000256" key="1">
    <source>
        <dbReference type="ARBA" id="ARBA00005189"/>
    </source>
</evidence>
<feature type="domain" description="Phospholipid/glycerol acyltransferase" evidence="7">
    <location>
        <begin position="67"/>
        <end position="179"/>
    </location>
</feature>
<keyword evidence="2" id="KW-0444">Lipid biosynthesis</keyword>
<comment type="pathway">
    <text evidence="1">Lipid metabolism.</text>
</comment>
<keyword evidence="6" id="KW-1133">Transmembrane helix</keyword>
<dbReference type="PANTHER" id="PTHR10434:SF64">
    <property type="entry name" value="1-ACYL-SN-GLYCEROL-3-PHOSPHATE ACYLTRANSFERASE-RELATED"/>
    <property type="match status" value="1"/>
</dbReference>
<feature type="transmembrane region" description="Helical" evidence="6">
    <location>
        <begin position="40"/>
        <end position="58"/>
    </location>
</feature>
<keyword evidence="3 8" id="KW-0808">Transferase</keyword>
<evidence type="ECO:0000256" key="4">
    <source>
        <dbReference type="ARBA" id="ARBA00023098"/>
    </source>
</evidence>
<keyword evidence="6" id="KW-0472">Membrane</keyword>
<dbReference type="EMBL" id="UOFA01000228">
    <property type="protein sequence ID" value="VAW45792.1"/>
    <property type="molecule type" value="Genomic_DNA"/>
</dbReference>
<dbReference type="SMART" id="SM00563">
    <property type="entry name" value="PlsC"/>
    <property type="match status" value="1"/>
</dbReference>
<protein>
    <submittedName>
        <fullName evidence="8">Acyl-CoA:1-acyl-sn-glycerol-3-phosphate acyltransferase</fullName>
        <ecNumber evidence="8">2.3.1.51</ecNumber>
    </submittedName>
</protein>
<organism evidence="8">
    <name type="scientific">hydrothermal vent metagenome</name>
    <dbReference type="NCBI Taxonomy" id="652676"/>
    <lineage>
        <taxon>unclassified sequences</taxon>
        <taxon>metagenomes</taxon>
        <taxon>ecological metagenomes</taxon>
    </lineage>
</organism>
<evidence type="ECO:0000259" key="7">
    <source>
        <dbReference type="SMART" id="SM00563"/>
    </source>
</evidence>
<name>A0A3B0W3E5_9ZZZZ</name>
<evidence type="ECO:0000256" key="3">
    <source>
        <dbReference type="ARBA" id="ARBA00022679"/>
    </source>
</evidence>
<dbReference type="SUPFAM" id="SSF69593">
    <property type="entry name" value="Glycerol-3-phosphate (1)-acyltransferase"/>
    <property type="match status" value="1"/>
</dbReference>
<dbReference type="AlphaFoldDB" id="A0A3B0W3E5"/>
<feature type="transmembrane region" description="Helical" evidence="6">
    <location>
        <begin position="70"/>
        <end position="92"/>
    </location>
</feature>
<dbReference type="GO" id="GO:0003841">
    <property type="term" value="F:1-acylglycerol-3-phosphate O-acyltransferase activity"/>
    <property type="evidence" value="ECO:0007669"/>
    <property type="project" value="UniProtKB-EC"/>
</dbReference>
<dbReference type="GO" id="GO:0006654">
    <property type="term" value="P:phosphatidic acid biosynthetic process"/>
    <property type="evidence" value="ECO:0007669"/>
    <property type="project" value="TreeGrafter"/>
</dbReference>
<reference evidence="8" key="1">
    <citation type="submission" date="2018-06" db="EMBL/GenBank/DDBJ databases">
        <authorList>
            <person name="Zhirakovskaya E."/>
        </authorList>
    </citation>
    <scope>NUCLEOTIDE SEQUENCE</scope>
</reference>
<dbReference type="CDD" id="cd07989">
    <property type="entry name" value="LPLAT_AGPAT-like"/>
    <property type="match status" value="1"/>
</dbReference>
<keyword evidence="4" id="KW-0443">Lipid metabolism</keyword>
<dbReference type="InterPro" id="IPR002123">
    <property type="entry name" value="Plipid/glycerol_acylTrfase"/>
</dbReference>